<dbReference type="STRING" id="471514.AN477_18320"/>
<accession>A0A0P9ETR5</accession>
<dbReference type="EMBL" id="LJCO01000079">
    <property type="protein sequence ID" value="KPV42266.1"/>
    <property type="molecule type" value="Genomic_DNA"/>
</dbReference>
<dbReference type="AlphaFoldDB" id="A0A0P9ETR5"/>
<dbReference type="RefSeq" id="WP_054970624.1">
    <property type="nucleotide sequence ID" value="NZ_LJCO01000079.1"/>
</dbReference>
<gene>
    <name evidence="1" type="ORF">AN477_18320</name>
</gene>
<name>A0A0P9ETR5_9BACL</name>
<evidence type="ECO:0000313" key="2">
    <source>
        <dbReference type="Proteomes" id="UP000050482"/>
    </source>
</evidence>
<reference evidence="1 2" key="1">
    <citation type="submission" date="2015-09" db="EMBL/GenBank/DDBJ databases">
        <title>Draft genome sequence of Alicyclobacillus ferrooxydans DSM 22381.</title>
        <authorList>
            <person name="Hemp J."/>
        </authorList>
    </citation>
    <scope>NUCLEOTIDE SEQUENCE [LARGE SCALE GENOMIC DNA]</scope>
    <source>
        <strain evidence="1 2">TC-34</strain>
    </source>
</reference>
<comment type="caution">
    <text evidence="1">The sequence shown here is derived from an EMBL/GenBank/DDBJ whole genome shotgun (WGS) entry which is preliminary data.</text>
</comment>
<organism evidence="1 2">
    <name type="scientific">Alicyclobacillus ferrooxydans</name>
    <dbReference type="NCBI Taxonomy" id="471514"/>
    <lineage>
        <taxon>Bacteria</taxon>
        <taxon>Bacillati</taxon>
        <taxon>Bacillota</taxon>
        <taxon>Bacilli</taxon>
        <taxon>Bacillales</taxon>
        <taxon>Alicyclobacillaceae</taxon>
        <taxon>Alicyclobacillus</taxon>
    </lineage>
</organism>
<evidence type="ECO:0000313" key="1">
    <source>
        <dbReference type="EMBL" id="KPV42266.1"/>
    </source>
</evidence>
<protein>
    <submittedName>
        <fullName evidence="1">Uncharacterized protein</fullName>
    </submittedName>
</protein>
<dbReference type="Proteomes" id="UP000050482">
    <property type="component" value="Unassembled WGS sequence"/>
</dbReference>
<sequence>MKAHFRFRLWPRKSWLVQALLGVLFGSLAAMTLSVHGFVALADTPAVTDFGQADVVPASMMRENGWRQAVFVTLYPDGSGKSEVRGVRDDAENTLLSEHPSWQLDHSLTWFVQMPVYVRQLSIQDTQTGGSTV</sequence>
<dbReference type="PATRIC" id="fig|471514.4.peg.4580"/>
<proteinExistence type="predicted"/>
<keyword evidence="2" id="KW-1185">Reference proteome</keyword>
<dbReference type="OrthoDB" id="2375928at2"/>